<evidence type="ECO:0000256" key="8">
    <source>
        <dbReference type="ARBA" id="ARBA00022777"/>
    </source>
</evidence>
<keyword evidence="4" id="KW-0808">Transferase</keyword>
<evidence type="ECO:0000256" key="6">
    <source>
        <dbReference type="ARBA" id="ARBA00022729"/>
    </source>
</evidence>
<keyword evidence="3" id="KW-1003">Cell membrane</keyword>
<evidence type="ECO:0000256" key="1">
    <source>
        <dbReference type="ARBA" id="ARBA00004251"/>
    </source>
</evidence>
<reference evidence="19 20" key="1">
    <citation type="submission" date="2019-09" db="EMBL/GenBank/DDBJ databases">
        <title>Genome sequence of Hymenobacter sp. M3.</title>
        <authorList>
            <person name="Srinivasan S."/>
        </authorList>
    </citation>
    <scope>NUCLEOTIDE SEQUENCE [LARGE SCALE GENOMIC DNA]</scope>
    <source>
        <strain evidence="19 20">M3</strain>
    </source>
</reference>
<dbReference type="Proteomes" id="UP000326380">
    <property type="component" value="Unassembled WGS sequence"/>
</dbReference>
<gene>
    <name evidence="19" type="ORF">F0P96_10295</name>
</gene>
<dbReference type="EC" id="2.7.10.1" evidence="2"/>
<evidence type="ECO:0000256" key="14">
    <source>
        <dbReference type="ARBA" id="ARBA00023170"/>
    </source>
</evidence>
<evidence type="ECO:0000256" key="10">
    <source>
        <dbReference type="ARBA" id="ARBA00022989"/>
    </source>
</evidence>
<keyword evidence="14" id="KW-0675">Receptor</keyword>
<keyword evidence="8" id="KW-0418">Kinase</keyword>
<proteinExistence type="predicted"/>
<evidence type="ECO:0000256" key="9">
    <source>
        <dbReference type="ARBA" id="ARBA00022840"/>
    </source>
</evidence>
<name>A0AA88FL46_9BACT</name>
<dbReference type="Pfam" id="PF13884">
    <property type="entry name" value="Peptidase_S74"/>
    <property type="match status" value="1"/>
</dbReference>
<evidence type="ECO:0000259" key="18">
    <source>
        <dbReference type="PROSITE" id="PS51688"/>
    </source>
</evidence>
<keyword evidence="7" id="KW-0547">Nucleotide-binding</keyword>
<dbReference type="EMBL" id="VTWU01000003">
    <property type="protein sequence ID" value="KAA9333351.1"/>
    <property type="molecule type" value="Genomic_DNA"/>
</dbReference>
<keyword evidence="20" id="KW-1185">Reference proteome</keyword>
<evidence type="ECO:0000313" key="20">
    <source>
        <dbReference type="Proteomes" id="UP000326380"/>
    </source>
</evidence>
<keyword evidence="6" id="KW-0732">Signal</keyword>
<evidence type="ECO:0000256" key="4">
    <source>
        <dbReference type="ARBA" id="ARBA00022679"/>
    </source>
</evidence>
<comment type="caution">
    <text evidence="19">The sequence shown here is derived from an EMBL/GenBank/DDBJ whole genome shotgun (WGS) entry which is preliminary data.</text>
</comment>
<dbReference type="GO" id="GO:0005524">
    <property type="term" value="F:ATP binding"/>
    <property type="evidence" value="ECO:0007669"/>
    <property type="project" value="UniProtKB-KW"/>
</dbReference>
<protein>
    <recommendedName>
        <fullName evidence="2">receptor protein-tyrosine kinase</fullName>
        <ecNumber evidence="2">2.7.10.1</ecNumber>
    </recommendedName>
</protein>
<keyword evidence="11" id="KW-0472">Membrane</keyword>
<organism evidence="19 20">
    <name type="scientific">Hymenobacter busanensis</name>
    <dbReference type="NCBI Taxonomy" id="2607656"/>
    <lineage>
        <taxon>Bacteria</taxon>
        <taxon>Pseudomonadati</taxon>
        <taxon>Bacteroidota</taxon>
        <taxon>Cytophagia</taxon>
        <taxon>Cytophagales</taxon>
        <taxon>Hymenobacteraceae</taxon>
        <taxon>Hymenobacter</taxon>
    </lineage>
</organism>
<keyword evidence="10" id="KW-1133">Transmembrane helix</keyword>
<evidence type="ECO:0000256" key="13">
    <source>
        <dbReference type="ARBA" id="ARBA00023157"/>
    </source>
</evidence>
<evidence type="ECO:0000256" key="17">
    <source>
        <dbReference type="SAM" id="MobiDB-lite"/>
    </source>
</evidence>
<evidence type="ECO:0000256" key="16">
    <source>
        <dbReference type="SAM" id="Coils"/>
    </source>
</evidence>
<feature type="compositionally biased region" description="Gly residues" evidence="17">
    <location>
        <begin position="450"/>
        <end position="469"/>
    </location>
</feature>
<keyword evidence="9" id="KW-0067">ATP-binding</keyword>
<evidence type="ECO:0000256" key="5">
    <source>
        <dbReference type="ARBA" id="ARBA00022692"/>
    </source>
</evidence>
<evidence type="ECO:0000256" key="3">
    <source>
        <dbReference type="ARBA" id="ARBA00022475"/>
    </source>
</evidence>
<comment type="subcellular location">
    <subcellularLocation>
        <location evidence="1">Cell membrane</location>
        <topology evidence="1">Single-pass type I membrane protein</topology>
    </subcellularLocation>
</comment>
<evidence type="ECO:0000313" key="19">
    <source>
        <dbReference type="EMBL" id="KAA9333351.1"/>
    </source>
</evidence>
<dbReference type="GO" id="GO:0005886">
    <property type="term" value="C:plasma membrane"/>
    <property type="evidence" value="ECO:0007669"/>
    <property type="project" value="UniProtKB-SubCell"/>
</dbReference>
<dbReference type="GO" id="GO:0004714">
    <property type="term" value="F:transmembrane receptor protein tyrosine kinase activity"/>
    <property type="evidence" value="ECO:0007669"/>
    <property type="project" value="UniProtKB-EC"/>
</dbReference>
<keyword evidence="5" id="KW-0812">Transmembrane</keyword>
<feature type="coiled-coil region" evidence="16">
    <location>
        <begin position="1236"/>
        <end position="1270"/>
    </location>
</feature>
<sequence>MRYTEKLPQGFAGRKFAPSATGNSCPASVTHYFSTGMQRFLRFAFPLAAALGLNMATAQAQTTPTGSVGIGTTTPDASAVLDLSSVTKGLLAPRMTASQRAAIQGPAQGLLVYQTDGIQPGFWYYTGTAWTYLSPTASGDDLGNHTATQNLNLADKLLVGNGGTQGLRLSSSGQAGLGGVVPTNWLDIQGASRSNTHPSGRTLYVTGDFDQAANGVEIRHSNATQGVGIGYNSIYAAGTNTNHNLNLMPKGTGSVGIGTTDPAASALVDMTSTTKGFLPPRLTSAQRDAISSPAAGLTIFNLETQKLNIYNAVTSRWTDAVQSVAPGTTGSVTFNYTGGTQTWTVPAGVTSLQVDMAGAQGRYFVPRCGNCAAPGLGGRVQGTLAVQPGQVLTIEVGGAVVNGSGWQNGGYNGGGSGSYPGGGATDIRIGGTGLSNRVLVAGGGGGGFSTTGPGGAGGGLTGGSAGNATGGSQSAGGQRAGNPAQFCYCSAIPADQGQGGGTTSSSWATAGGGGGYYGGGASFSDYSGGGGGSSYADPTLTSNVTHVQGARGGSGFVTFSFTVGPEAPYLSLSNATTSQAAGSVVYSDGSKLAGNAAQLYWDAAGSRLGIGTGSPQAKLHVAGDARISGLGGSGARMVVADNNGQLAAQALPADAQTLTLSGQQLSISGGNAVTLPNGADNLGNHTATQNLNLANKQLVGNGGTQGLSVTSTGGLVLPAGVIQRGGAAVTATSDLGLYSRLNGSYMRLVTNNAPIRFYSDDDAGTTANVSIESNGNVGIGTGNGNPTNRLDVQTTAGRSGTHAVGRPLYVTGDFDEAAGGSEFRHYNGSQGVGIGFNSVYAAGSNTNQHLNLMPKGSGGVGIGTTAPGALLDVNGNQVVRGSVSFGASVRQMINLFNADYAIGVQGGTQYFRTGEAFAWYNGGSHNDNQFNAGGGSTQMVLKGSFLGLGAGYSTSSGPYGPLEIRRDNASPYIVMHDPGDAWFSFGMDYNDGRKIKINEGNGFGSTNYMTFSGSNVGIGTTSPAFPLDVQSTVTPGNYAYGWFNGSGATGYTGSNTGPVSIRAAGRVVATEFNATSDRRLKSIIGLSDNAADLALLQQLRITDYTLRDRVQYGSRQFKKVIAQEVEQVFPQAVTQHSGFLPDVYVQATATEMQADSLLRLTLPAAPATAIKAGQRVKLLTKTGEVIGTVKAAAGNTLVVRGARQLVGQEVFVFGLEHADVRAVDYEALSMLNVSATQELARRVQELQKQNEALRRQTQTQQTALQQLQTQTAAANASLAERLQTLESMMGAKAEAK</sequence>
<feature type="domain" description="Peptidase S74" evidence="18">
    <location>
        <begin position="1076"/>
        <end position="1250"/>
    </location>
</feature>
<keyword evidence="12" id="KW-0829">Tyrosine-protein kinase</keyword>
<keyword evidence="16" id="KW-0175">Coiled coil</keyword>
<evidence type="ECO:0000256" key="12">
    <source>
        <dbReference type="ARBA" id="ARBA00023137"/>
    </source>
</evidence>
<dbReference type="PROSITE" id="PS51688">
    <property type="entry name" value="ICA"/>
    <property type="match status" value="1"/>
</dbReference>
<dbReference type="InterPro" id="IPR030392">
    <property type="entry name" value="S74_ICA"/>
</dbReference>
<dbReference type="InterPro" id="IPR055163">
    <property type="entry name" value="ALK/LTK-like_GRD"/>
</dbReference>
<accession>A0AA88FL46</accession>
<keyword evidence="15" id="KW-0325">Glycoprotein</keyword>
<evidence type="ECO:0000256" key="2">
    <source>
        <dbReference type="ARBA" id="ARBA00011902"/>
    </source>
</evidence>
<evidence type="ECO:0000256" key="15">
    <source>
        <dbReference type="ARBA" id="ARBA00023180"/>
    </source>
</evidence>
<feature type="region of interest" description="Disordered" evidence="17">
    <location>
        <begin position="450"/>
        <end position="477"/>
    </location>
</feature>
<evidence type="ECO:0000256" key="11">
    <source>
        <dbReference type="ARBA" id="ARBA00023136"/>
    </source>
</evidence>
<keyword evidence="13" id="KW-1015">Disulfide bond</keyword>
<evidence type="ECO:0000256" key="7">
    <source>
        <dbReference type="ARBA" id="ARBA00022741"/>
    </source>
</evidence>
<dbReference type="Pfam" id="PF12810">
    <property type="entry name" value="ALK_LTK_GRD"/>
    <property type="match status" value="1"/>
</dbReference>